<reference evidence="1 2" key="1">
    <citation type="submission" date="2016-11" db="EMBL/GenBank/DDBJ databases">
        <authorList>
            <person name="Jaros S."/>
            <person name="Januszkiewicz K."/>
            <person name="Wedrychowicz H."/>
        </authorList>
    </citation>
    <scope>NUCLEOTIDE SEQUENCE [LARGE SCALE GENOMIC DNA]</scope>
    <source>
        <strain evidence="1 2">DSM 45627</strain>
    </source>
</reference>
<protein>
    <recommendedName>
        <fullName evidence="3">Methyltransferase domain-containing protein</fullName>
    </recommendedName>
</protein>
<proteinExistence type="predicted"/>
<dbReference type="CDD" id="cd02440">
    <property type="entry name" value="AdoMet_MTases"/>
    <property type="match status" value="1"/>
</dbReference>
<name>A0A1M5I376_9ACTN</name>
<dbReference type="AlphaFoldDB" id="A0A1M5I376"/>
<dbReference type="EMBL" id="FQVU01000002">
    <property type="protein sequence ID" value="SHG22755.1"/>
    <property type="molecule type" value="Genomic_DNA"/>
</dbReference>
<evidence type="ECO:0000313" key="1">
    <source>
        <dbReference type="EMBL" id="SHG22755.1"/>
    </source>
</evidence>
<dbReference type="OrthoDB" id="3780655at2"/>
<dbReference type="Proteomes" id="UP000186132">
    <property type="component" value="Unassembled WGS sequence"/>
</dbReference>
<dbReference type="STRING" id="1206085.SAMN05443575_1738"/>
<dbReference type="RefSeq" id="WP_073388630.1">
    <property type="nucleotide sequence ID" value="NZ_FQVU01000002.1"/>
</dbReference>
<organism evidence="1 2">
    <name type="scientific">Jatrophihabitans endophyticus</name>
    <dbReference type="NCBI Taxonomy" id="1206085"/>
    <lineage>
        <taxon>Bacteria</taxon>
        <taxon>Bacillati</taxon>
        <taxon>Actinomycetota</taxon>
        <taxon>Actinomycetes</taxon>
        <taxon>Jatrophihabitantales</taxon>
        <taxon>Jatrophihabitantaceae</taxon>
        <taxon>Jatrophihabitans</taxon>
    </lineage>
</organism>
<accession>A0A1M5I376</accession>
<sequence>MTPADAAAGSPRRVPGAVEQFKQDRIVGWVAVADDAPASRVTLEVNGQRVAATWSSEPDDSRRNWGVVRPFRFWLRDLWDFLSPDDAITVCFDGRPLPIARRGMLARPETAGERSVTELFELLAADHIFGQTGRLQLSKTVDTAWQRDVLALFGEVRALLADRYDYDPFFVYGTLLGAVREQGFIGHDLDFDSAYVSRHTDGAAAAAELRDIAFALVAAGYAVESFLTHLHIVDAAGTRIDLFHLYFDDEGRLSFPFGIAGPGRITRDEWQGVHEIEFLGHRGVVPRQAERLVEHMYGRDWRDPKPGFMWYLDRTDRAPAGIMPPDMVEEIRWQDHYSRSAMQEPSPFARRLTALADLPATVVDLGAGDGRDAVAFADAGVRSVTAMERAPAALDLLRGSAAGRAGRVDAVEVDLADAAALREAIAQALTRRPDGTGPVLYLLRFVLHAVDEETERTLLDVLAGVTVPGDLLAVEFRTRADEDLPKARTGPRRRFLDGDAFLAEVGARMATDVVERSEGTGLSPVPGEDPQLCRLVLRRV</sequence>
<dbReference type="InterPro" id="IPR029063">
    <property type="entry name" value="SAM-dependent_MTases_sf"/>
</dbReference>
<dbReference type="Gene3D" id="3.40.50.150">
    <property type="entry name" value="Vaccinia Virus protein VP39"/>
    <property type="match status" value="1"/>
</dbReference>
<keyword evidence="2" id="KW-1185">Reference proteome</keyword>
<evidence type="ECO:0000313" key="2">
    <source>
        <dbReference type="Proteomes" id="UP000186132"/>
    </source>
</evidence>
<gene>
    <name evidence="1" type="ORF">SAMN05443575_1738</name>
</gene>
<dbReference type="SUPFAM" id="SSF53335">
    <property type="entry name" value="S-adenosyl-L-methionine-dependent methyltransferases"/>
    <property type="match status" value="1"/>
</dbReference>
<evidence type="ECO:0008006" key="3">
    <source>
        <dbReference type="Google" id="ProtNLM"/>
    </source>
</evidence>